<accession>A0ABV0PBR3</accession>
<name>A0ABV0PBR3_9TELE</name>
<comment type="caution">
    <text evidence="1">The sequence shown here is derived from an EMBL/GenBank/DDBJ whole genome shotgun (WGS) entry which is preliminary data.</text>
</comment>
<reference evidence="1 2" key="1">
    <citation type="submission" date="2021-06" db="EMBL/GenBank/DDBJ databases">
        <authorList>
            <person name="Palmer J.M."/>
        </authorList>
    </citation>
    <scope>NUCLEOTIDE SEQUENCE [LARGE SCALE GENOMIC DNA]</scope>
    <source>
        <strain evidence="1 2">GA_2019</strain>
        <tissue evidence="1">Muscle</tissue>
    </source>
</reference>
<gene>
    <name evidence="1" type="ORF">GOODEAATRI_005537</name>
</gene>
<organism evidence="1 2">
    <name type="scientific">Goodea atripinnis</name>
    <dbReference type="NCBI Taxonomy" id="208336"/>
    <lineage>
        <taxon>Eukaryota</taxon>
        <taxon>Metazoa</taxon>
        <taxon>Chordata</taxon>
        <taxon>Craniata</taxon>
        <taxon>Vertebrata</taxon>
        <taxon>Euteleostomi</taxon>
        <taxon>Actinopterygii</taxon>
        <taxon>Neopterygii</taxon>
        <taxon>Teleostei</taxon>
        <taxon>Neoteleostei</taxon>
        <taxon>Acanthomorphata</taxon>
        <taxon>Ovalentaria</taxon>
        <taxon>Atherinomorphae</taxon>
        <taxon>Cyprinodontiformes</taxon>
        <taxon>Goodeidae</taxon>
        <taxon>Goodea</taxon>
    </lineage>
</organism>
<evidence type="ECO:0000313" key="1">
    <source>
        <dbReference type="EMBL" id="MEQ2180847.1"/>
    </source>
</evidence>
<protein>
    <submittedName>
        <fullName evidence="1">Uncharacterized protein</fullName>
    </submittedName>
</protein>
<dbReference type="Proteomes" id="UP001476798">
    <property type="component" value="Unassembled WGS sequence"/>
</dbReference>
<dbReference type="EMBL" id="JAHRIO010070219">
    <property type="protein sequence ID" value="MEQ2180847.1"/>
    <property type="molecule type" value="Genomic_DNA"/>
</dbReference>
<sequence>MSLDSNSLVLVLSPKCQTMFLVSCQSQPSIPSKEDFIGVHSLCLPALRESSLHRISESGGRQALIDQWGHSSLNELEAFIDSYFEMVWEQTMGSSQPSESDPPTTAQDAVVSDAGEEQLLSSIDRKLSRLELLEEIWKDLAELKQNMEFSLGTLQELRDKCEKHFD</sequence>
<evidence type="ECO:0000313" key="2">
    <source>
        <dbReference type="Proteomes" id="UP001476798"/>
    </source>
</evidence>
<proteinExistence type="predicted"/>
<keyword evidence="2" id="KW-1185">Reference proteome</keyword>